<dbReference type="STRING" id="1163617.SCD_n02610"/>
<evidence type="ECO:0000313" key="3">
    <source>
        <dbReference type="Proteomes" id="UP000015559"/>
    </source>
</evidence>
<organism evidence="2 3">
    <name type="scientific">Sulfuricella denitrificans (strain DSM 22764 / NBRC 105220 / skB26)</name>
    <dbReference type="NCBI Taxonomy" id="1163617"/>
    <lineage>
        <taxon>Bacteria</taxon>
        <taxon>Pseudomonadati</taxon>
        <taxon>Pseudomonadota</taxon>
        <taxon>Betaproteobacteria</taxon>
        <taxon>Nitrosomonadales</taxon>
        <taxon>Sulfuricellaceae</taxon>
        <taxon>Sulfuricella</taxon>
    </lineage>
</organism>
<dbReference type="EMBL" id="AP013066">
    <property type="protein sequence ID" value="BAN36411.1"/>
    <property type="molecule type" value="Genomic_DNA"/>
</dbReference>
<sequence>MLSIRLTAVITALVLITPFLATAAEEAPFPLFSFENTSCGNWTESQSDSVARQTYLFWFRGFVSGYNFGSVSYEVPLTALPDNTTLVLYIDKHCRENPLLPFVSAALPLVKEQRTKIRRVK</sequence>
<evidence type="ECO:0000313" key="2">
    <source>
        <dbReference type="EMBL" id="BAN36411.1"/>
    </source>
</evidence>
<dbReference type="OrthoDB" id="9181704at2"/>
<feature type="chain" id="PRO_5004535978" description="Secreted protein" evidence="1">
    <location>
        <begin position="24"/>
        <end position="121"/>
    </location>
</feature>
<dbReference type="AlphaFoldDB" id="S6AJB4"/>
<name>S6AJB4_SULDS</name>
<feature type="signal peptide" evidence="1">
    <location>
        <begin position="1"/>
        <end position="23"/>
    </location>
</feature>
<dbReference type="HOGENOM" id="CLU_165555_0_0_4"/>
<keyword evidence="1" id="KW-0732">Signal</keyword>
<proteinExistence type="predicted"/>
<dbReference type="Proteomes" id="UP000015559">
    <property type="component" value="Chromosome"/>
</dbReference>
<dbReference type="RefSeq" id="WP_009207630.1">
    <property type="nucleotide sequence ID" value="NC_022357.1"/>
</dbReference>
<evidence type="ECO:0000256" key="1">
    <source>
        <dbReference type="SAM" id="SignalP"/>
    </source>
</evidence>
<dbReference type="KEGG" id="sdr:SCD_n02610"/>
<protein>
    <recommendedName>
        <fullName evidence="4">Secreted protein</fullName>
    </recommendedName>
</protein>
<accession>S6AJB4</accession>
<dbReference type="eggNOG" id="ENOG5032WSF">
    <property type="taxonomic scope" value="Bacteria"/>
</dbReference>
<gene>
    <name evidence="2" type="ORF">SCD_n02610</name>
</gene>
<evidence type="ECO:0008006" key="4">
    <source>
        <dbReference type="Google" id="ProtNLM"/>
    </source>
</evidence>
<reference evidence="2 3" key="1">
    <citation type="journal article" date="2012" name="Appl. Environ. Microbiol.">
        <title>Draft genome sequence of a psychrotolerant sulfur-oxidizing bacterium, Sulfuricella denitrificans skB26, and proteomic insights into cold adaptation.</title>
        <authorList>
            <person name="Watanabe T."/>
            <person name="Kojima H."/>
            <person name="Fukui M."/>
        </authorList>
    </citation>
    <scope>NUCLEOTIDE SEQUENCE [LARGE SCALE GENOMIC DNA]</scope>
    <source>
        <strain evidence="3">skB26</strain>
    </source>
</reference>
<keyword evidence="3" id="KW-1185">Reference proteome</keyword>